<protein>
    <recommendedName>
        <fullName evidence="3">AraC-type arabinose-binding/dimerisation domain-containing protein</fullName>
    </recommendedName>
</protein>
<organism evidence="1 2">
    <name type="scientific">Cohnella fermenti</name>
    <dbReference type="NCBI Taxonomy" id="2565925"/>
    <lineage>
        <taxon>Bacteria</taxon>
        <taxon>Bacillati</taxon>
        <taxon>Bacillota</taxon>
        <taxon>Bacilli</taxon>
        <taxon>Bacillales</taxon>
        <taxon>Paenibacillaceae</taxon>
        <taxon>Cohnella</taxon>
    </lineage>
</organism>
<proteinExistence type="predicted"/>
<dbReference type="EMBL" id="SSOB01000006">
    <property type="protein sequence ID" value="THF82706.1"/>
    <property type="molecule type" value="Genomic_DNA"/>
</dbReference>
<name>A0A4S4C4I6_9BACL</name>
<evidence type="ECO:0008006" key="3">
    <source>
        <dbReference type="Google" id="ProtNLM"/>
    </source>
</evidence>
<reference evidence="1 2" key="1">
    <citation type="submission" date="2019-04" db="EMBL/GenBank/DDBJ databases">
        <title>Cohnella sp. nov. isolated from preserved vegetables.</title>
        <authorList>
            <person name="Lin S.-Y."/>
            <person name="Hung M.-H."/>
            <person name="Young C.-C."/>
        </authorList>
    </citation>
    <scope>NUCLEOTIDE SEQUENCE [LARGE SCALE GENOMIC DNA]</scope>
    <source>
        <strain evidence="1 2">CC-MHH1044</strain>
    </source>
</reference>
<dbReference type="OrthoDB" id="9816335at2"/>
<dbReference type="Proteomes" id="UP000310636">
    <property type="component" value="Unassembled WGS sequence"/>
</dbReference>
<dbReference type="RefSeq" id="WP_136368967.1">
    <property type="nucleotide sequence ID" value="NZ_SSOB01000006.1"/>
</dbReference>
<dbReference type="AlphaFoldDB" id="A0A4S4C4I6"/>
<gene>
    <name evidence="1" type="ORF">E6C55_06470</name>
</gene>
<sequence length="62" mass="7227">MRHNAAYLGDHYFRDGEAFSIVQFPEPDRERMQFHTHDFVEICYVCSGSGYHVMNNLSAAEE</sequence>
<evidence type="ECO:0000313" key="1">
    <source>
        <dbReference type="EMBL" id="THF82706.1"/>
    </source>
</evidence>
<comment type="caution">
    <text evidence="1">The sequence shown here is derived from an EMBL/GenBank/DDBJ whole genome shotgun (WGS) entry which is preliminary data.</text>
</comment>
<keyword evidence="2" id="KW-1185">Reference proteome</keyword>
<evidence type="ECO:0000313" key="2">
    <source>
        <dbReference type="Proteomes" id="UP000310636"/>
    </source>
</evidence>
<accession>A0A4S4C4I6</accession>